<dbReference type="Proteomes" id="UP000007486">
    <property type="component" value="Chromosome"/>
</dbReference>
<gene>
    <name evidence="1" type="ordered locus">Bacsa_1673</name>
</gene>
<organism evidence="1 2">
    <name type="scientific">Phocaeicola salanitronis (strain DSM 18170 / JCM 13657 / CCUG 60908 / BL78)</name>
    <name type="common">Bacteroides salanitronis</name>
    <dbReference type="NCBI Taxonomy" id="667015"/>
    <lineage>
        <taxon>Bacteria</taxon>
        <taxon>Pseudomonadati</taxon>
        <taxon>Bacteroidota</taxon>
        <taxon>Bacteroidia</taxon>
        <taxon>Bacteroidales</taxon>
        <taxon>Bacteroidaceae</taxon>
        <taxon>Phocaeicola</taxon>
    </lineage>
</organism>
<proteinExistence type="predicted"/>
<sequence length="62" mass="7388">MNLYALAAAPISAGFRNWLRFVMILYRKIKLVCEKMEWNTEAQRHRELTMDNCDAEREIIVN</sequence>
<name>F0R0N2_PHOSB</name>
<evidence type="ECO:0000313" key="2">
    <source>
        <dbReference type="Proteomes" id="UP000007486"/>
    </source>
</evidence>
<evidence type="ECO:0000313" key="1">
    <source>
        <dbReference type="EMBL" id="ADY36236.1"/>
    </source>
</evidence>
<dbReference type="AlphaFoldDB" id="F0R0N2"/>
<dbReference type="HOGENOM" id="CLU_2894715_0_0_10"/>
<dbReference type="KEGG" id="bsa:Bacsa_1673"/>
<accession>F0R0N2</accession>
<reference evidence="1 2" key="1">
    <citation type="journal article" date="2011" name="Stand. Genomic Sci.">
        <title>Complete genome sequence of Bacteroides salanitronis type strain (BL78).</title>
        <authorList>
            <person name="Gronow S."/>
            <person name="Held B."/>
            <person name="Lucas S."/>
            <person name="Lapidus A."/>
            <person name="Del Rio T.G."/>
            <person name="Nolan M."/>
            <person name="Tice H."/>
            <person name="Deshpande S."/>
            <person name="Cheng J.F."/>
            <person name="Pitluck S."/>
            <person name="Liolios K."/>
            <person name="Pagani I."/>
            <person name="Ivanova N."/>
            <person name="Mavromatis K."/>
            <person name="Pati A."/>
            <person name="Tapia R."/>
            <person name="Han C."/>
            <person name="Goodwin L."/>
            <person name="Chen A."/>
            <person name="Palaniappan K."/>
            <person name="Land M."/>
            <person name="Hauser L."/>
            <person name="Chang Y.J."/>
            <person name="Jeffries C.D."/>
            <person name="Brambilla E.M."/>
            <person name="Rohde M."/>
            <person name="Goker M."/>
            <person name="Detter J.C."/>
            <person name="Woyke T."/>
            <person name="Bristow J."/>
            <person name="Markowitz V."/>
            <person name="Hugenholtz P."/>
            <person name="Kyrpides N.C."/>
            <person name="Klenk H.P."/>
            <person name="Eisen J.A."/>
        </authorList>
    </citation>
    <scope>NUCLEOTIDE SEQUENCE [LARGE SCALE GENOMIC DNA]</scope>
    <source>
        <strain evidence="1 2">DSM 18170</strain>
    </source>
</reference>
<protein>
    <submittedName>
        <fullName evidence="1">Uncharacterized protein</fullName>
    </submittedName>
</protein>
<keyword evidence="2" id="KW-1185">Reference proteome</keyword>
<dbReference type="EMBL" id="CP002530">
    <property type="protein sequence ID" value="ADY36236.1"/>
    <property type="molecule type" value="Genomic_DNA"/>
</dbReference>